<dbReference type="AlphaFoldDB" id="A0A485M4X1"/>
<sequence length="85" mass="9850">MLMSVSFLCLVPVFSGTDNMEKGLRRVFSFGFLLTITSLIIYSANYGIHREYRFEVAAISINWTVLLVTCILLSIIFRKRKFTFE</sequence>
<feature type="transmembrane region" description="Helical" evidence="1">
    <location>
        <begin position="25"/>
        <end position="44"/>
    </location>
</feature>
<evidence type="ECO:0000256" key="1">
    <source>
        <dbReference type="SAM" id="Phobius"/>
    </source>
</evidence>
<proteinExistence type="predicted"/>
<feature type="transmembrane region" description="Helical" evidence="1">
    <location>
        <begin position="56"/>
        <end position="77"/>
    </location>
</feature>
<keyword evidence="1" id="KW-1133">Transmembrane helix</keyword>
<keyword evidence="1" id="KW-0472">Membrane</keyword>
<evidence type="ECO:0000313" key="2">
    <source>
        <dbReference type="EMBL" id="VFU18139.1"/>
    </source>
</evidence>
<protein>
    <submittedName>
        <fullName evidence="2">Uncharacterized protein</fullName>
    </submittedName>
</protein>
<reference evidence="2" key="1">
    <citation type="submission" date="2019-03" db="EMBL/GenBank/DDBJ databases">
        <authorList>
            <person name="Hao L."/>
        </authorList>
    </citation>
    <scope>NUCLEOTIDE SEQUENCE</scope>
</reference>
<accession>A0A485M4X1</accession>
<name>A0A485M4X1_9ZZZZ</name>
<gene>
    <name evidence="2" type="ORF">SCFA_3920002</name>
</gene>
<dbReference type="EMBL" id="CAADRN010000326">
    <property type="protein sequence ID" value="VFU18139.1"/>
    <property type="molecule type" value="Genomic_DNA"/>
</dbReference>
<organism evidence="2">
    <name type="scientific">anaerobic digester metagenome</name>
    <dbReference type="NCBI Taxonomy" id="1263854"/>
    <lineage>
        <taxon>unclassified sequences</taxon>
        <taxon>metagenomes</taxon>
        <taxon>ecological metagenomes</taxon>
    </lineage>
</organism>
<keyword evidence="1" id="KW-0812">Transmembrane</keyword>